<evidence type="ECO:0008006" key="8">
    <source>
        <dbReference type="Google" id="ProtNLM"/>
    </source>
</evidence>
<feature type="region of interest" description="Disordered" evidence="3">
    <location>
        <begin position="850"/>
        <end position="930"/>
    </location>
</feature>
<keyword evidence="7" id="KW-1185">Reference proteome</keyword>
<dbReference type="PANTHER" id="PTHR22880:SF225">
    <property type="entry name" value="BROMODOMAIN-CONTAINING PROTEIN BET-1-RELATED"/>
    <property type="match status" value="1"/>
</dbReference>
<feature type="domain" description="NET" evidence="5">
    <location>
        <begin position="764"/>
        <end position="846"/>
    </location>
</feature>
<dbReference type="CDD" id="cd05499">
    <property type="entry name" value="Bromo_BDF1_2_II"/>
    <property type="match status" value="1"/>
</dbReference>
<feature type="compositionally biased region" description="Low complexity" evidence="3">
    <location>
        <begin position="254"/>
        <end position="276"/>
    </location>
</feature>
<feature type="domain" description="Bromo" evidence="4">
    <location>
        <begin position="588"/>
        <end position="660"/>
    </location>
</feature>
<dbReference type="Pfam" id="PF00439">
    <property type="entry name" value="Bromodomain"/>
    <property type="match status" value="2"/>
</dbReference>
<dbReference type="PROSITE" id="PS00633">
    <property type="entry name" value="BROMODOMAIN_1"/>
    <property type="match status" value="1"/>
</dbReference>
<dbReference type="EMBL" id="JBBWUH010000003">
    <property type="protein sequence ID" value="KAK8174160.1"/>
    <property type="molecule type" value="Genomic_DNA"/>
</dbReference>
<dbReference type="PROSITE" id="PS51525">
    <property type="entry name" value="NET"/>
    <property type="match status" value="1"/>
</dbReference>
<feature type="compositionally biased region" description="Acidic residues" evidence="3">
    <location>
        <begin position="913"/>
        <end position="930"/>
    </location>
</feature>
<accession>A0ABR1Y0N8</accession>
<evidence type="ECO:0000259" key="4">
    <source>
        <dbReference type="PROSITE" id="PS50014"/>
    </source>
</evidence>
<feature type="region of interest" description="Disordered" evidence="3">
    <location>
        <begin position="730"/>
        <end position="772"/>
    </location>
</feature>
<evidence type="ECO:0000256" key="3">
    <source>
        <dbReference type="SAM" id="MobiDB-lite"/>
    </source>
</evidence>
<dbReference type="InterPro" id="IPR027353">
    <property type="entry name" value="NET_dom"/>
</dbReference>
<feature type="compositionally biased region" description="Basic and acidic residues" evidence="3">
    <location>
        <begin position="36"/>
        <end position="52"/>
    </location>
</feature>
<feature type="compositionally biased region" description="Polar residues" evidence="3">
    <location>
        <begin position="127"/>
        <end position="141"/>
    </location>
</feature>
<feature type="region of interest" description="Disordered" evidence="3">
    <location>
        <begin position="1"/>
        <end position="340"/>
    </location>
</feature>
<dbReference type="InterPro" id="IPR036427">
    <property type="entry name" value="Bromodomain-like_sf"/>
</dbReference>
<protein>
    <recommendedName>
        <fullName evidence="8">Bromodomain-containing protein</fullName>
    </recommendedName>
</protein>
<name>A0ABR1Y0N8_9PEZI</name>
<dbReference type="Gene3D" id="1.20.920.10">
    <property type="entry name" value="Bromodomain-like"/>
    <property type="match status" value="2"/>
</dbReference>
<dbReference type="InterPro" id="IPR001487">
    <property type="entry name" value="Bromodomain"/>
</dbReference>
<feature type="compositionally biased region" description="Acidic residues" evidence="3">
    <location>
        <begin position="690"/>
        <end position="707"/>
    </location>
</feature>
<feature type="compositionally biased region" description="Basic residues" evidence="3">
    <location>
        <begin position="733"/>
        <end position="748"/>
    </location>
</feature>
<evidence type="ECO:0000313" key="6">
    <source>
        <dbReference type="EMBL" id="KAK8174160.1"/>
    </source>
</evidence>
<feature type="compositionally biased region" description="Basic and acidic residues" evidence="3">
    <location>
        <begin position="208"/>
        <end position="221"/>
    </location>
</feature>
<dbReference type="Gene3D" id="1.20.1270.220">
    <property type="match status" value="1"/>
</dbReference>
<evidence type="ECO:0000256" key="2">
    <source>
        <dbReference type="PROSITE-ProRule" id="PRU00035"/>
    </source>
</evidence>
<feature type="region of interest" description="Disordered" evidence="3">
    <location>
        <begin position="482"/>
        <end position="567"/>
    </location>
</feature>
<dbReference type="Proteomes" id="UP001456524">
    <property type="component" value="Unassembled WGS sequence"/>
</dbReference>
<feature type="compositionally biased region" description="Low complexity" evidence="3">
    <location>
        <begin position="174"/>
        <end position="192"/>
    </location>
</feature>
<sequence>MAVMTSSATDKPSLDAKPVPSADTMALDSNINGSANDHDPLFDEDPTPHLDLPDPPPADTTHDDTVAATNGNGAMNGTSPAPDALPVKDSLPAPAGDANGGIAPTAPILAKDPPDVPGTLPRAPDSLATTTQPPSIDQPTSNDRKDHTDATSATEDVKSPRDMNEQESHFPTEPAQSAPLSDAAPADAAPSASPAPPAVETTAPTNDVESKMDISEDDKAVAHAPVSETVTHKEEPSEQVSAIPSTEVAPQAPATAGAGHTSLSAAASATPTASGSDHPMEDAPAMAKTRPREEDEDDDGPSAKRARTAEGTAEAEAKQVDAPAPVPTTNGNTSQPPKPANIETNNIAVPTDAAPTTPAISNAPEKKKYDAAPLTPAQYKFLMDRLRGAKKTKSAAPFLHPVDPVSLNIPHYPQVIQHPMDLGTMESKLRDKKYQSVDDFMSDFYLMIDNCITFNGAAHPVSQSAWNMQVWFERGMHLLPARDVQAEPPKRTKKASNGPPKARRESRAHVPAHSPKESNTPTVTYALQADGTPLIRRDSTTGDGRPKREIHRPPPKDLPYTNPRPKSKKSQLELKFCDVVVNEMLKPKHQAFSYPFLTPVDPIALNIPQYLKIIKKPMDLGTIASRLKHGEYSGAKEVKADIELMFANCFKFNPEGDEVNKMGHLLQDLFKRTWEKKADWLEQHAPASDPESDEDEEEEEESDDGEEEAIRQRQAEIAQQIMKLTQEQLALQNKKKSSPKYISKKSAKKEKESKPKKASKPSVTLKPKKKQRQITFEEKRLISETIGNLDENQMARAVQIIRNGVPHLQGVNDDELELDIDTIPNDVLHDLLKYIKNVAPDSIVVNQQPVAQDDDYEPPAHKGQAQPRKNKPMGKHEQEAAIADIKQRLQNFTNRGSSEDASPEPTAVHRDGSDDDDDDDDSSASESEEE</sequence>
<dbReference type="PRINTS" id="PR00503">
    <property type="entry name" value="BROMODOMAIN"/>
</dbReference>
<dbReference type="CDD" id="cd05500">
    <property type="entry name" value="Bromo_BDF1_2_I"/>
    <property type="match status" value="1"/>
</dbReference>
<gene>
    <name evidence="6" type="ORF">IWX90DRAFT_165540</name>
</gene>
<dbReference type="InterPro" id="IPR050935">
    <property type="entry name" value="Bromo_chromatin_reader"/>
</dbReference>
<proteinExistence type="predicted"/>
<evidence type="ECO:0000313" key="7">
    <source>
        <dbReference type="Proteomes" id="UP001456524"/>
    </source>
</evidence>
<dbReference type="PROSITE" id="PS50014">
    <property type="entry name" value="BROMODOMAIN_2"/>
    <property type="match status" value="2"/>
</dbReference>
<feature type="domain" description="Bromo" evidence="4">
    <location>
        <begin position="390"/>
        <end position="462"/>
    </location>
</feature>
<feature type="compositionally biased region" description="Polar residues" evidence="3">
    <location>
        <begin position="888"/>
        <end position="900"/>
    </location>
</feature>
<dbReference type="SMART" id="SM00297">
    <property type="entry name" value="BROMO"/>
    <property type="match status" value="2"/>
</dbReference>
<feature type="compositionally biased region" description="Basic and acidic residues" evidence="3">
    <location>
        <begin position="535"/>
        <end position="555"/>
    </location>
</feature>
<feature type="compositionally biased region" description="Polar residues" evidence="3">
    <location>
        <begin position="70"/>
        <end position="79"/>
    </location>
</feature>
<feature type="compositionally biased region" description="Polar residues" evidence="3">
    <location>
        <begin position="1"/>
        <end position="10"/>
    </location>
</feature>
<dbReference type="Pfam" id="PF17035">
    <property type="entry name" value="BET"/>
    <property type="match status" value="1"/>
</dbReference>
<feature type="region of interest" description="Disordered" evidence="3">
    <location>
        <begin position="684"/>
        <end position="710"/>
    </location>
</feature>
<dbReference type="PANTHER" id="PTHR22880">
    <property type="entry name" value="FALZ-RELATED BROMODOMAIN-CONTAINING PROTEINS"/>
    <property type="match status" value="1"/>
</dbReference>
<dbReference type="InterPro" id="IPR038336">
    <property type="entry name" value="NET_sf"/>
</dbReference>
<reference evidence="6 7" key="1">
    <citation type="journal article" date="2022" name="G3 (Bethesda)">
        <title>Enemy or ally: a genomic approach to elucidate the lifestyle of Phyllosticta citrichinaensis.</title>
        <authorList>
            <person name="Buijs V.A."/>
            <person name="Groenewald J.Z."/>
            <person name="Haridas S."/>
            <person name="LaButti K.M."/>
            <person name="Lipzen A."/>
            <person name="Martin F.M."/>
            <person name="Barry K."/>
            <person name="Grigoriev I.V."/>
            <person name="Crous P.W."/>
            <person name="Seidl M.F."/>
        </authorList>
    </citation>
    <scope>NUCLEOTIDE SEQUENCE [LARGE SCALE GENOMIC DNA]</scope>
    <source>
        <strain evidence="6 7">CBS 129764</strain>
    </source>
</reference>
<organism evidence="6 7">
    <name type="scientific">Phyllosticta citrichinensis</name>
    <dbReference type="NCBI Taxonomy" id="1130410"/>
    <lineage>
        <taxon>Eukaryota</taxon>
        <taxon>Fungi</taxon>
        <taxon>Dikarya</taxon>
        <taxon>Ascomycota</taxon>
        <taxon>Pezizomycotina</taxon>
        <taxon>Dothideomycetes</taxon>
        <taxon>Dothideomycetes incertae sedis</taxon>
        <taxon>Botryosphaeriales</taxon>
        <taxon>Phyllostictaceae</taxon>
        <taxon>Phyllosticta</taxon>
    </lineage>
</organism>
<evidence type="ECO:0000259" key="5">
    <source>
        <dbReference type="PROSITE" id="PS51525"/>
    </source>
</evidence>
<evidence type="ECO:0000256" key="1">
    <source>
        <dbReference type="ARBA" id="ARBA00023117"/>
    </source>
</evidence>
<feature type="compositionally biased region" description="Basic and acidic residues" evidence="3">
    <location>
        <begin position="142"/>
        <end position="170"/>
    </location>
</feature>
<dbReference type="SUPFAM" id="SSF47370">
    <property type="entry name" value="Bromodomain"/>
    <property type="match status" value="2"/>
</dbReference>
<dbReference type="InterPro" id="IPR018359">
    <property type="entry name" value="Bromodomain_CS"/>
</dbReference>
<keyword evidence="1 2" id="KW-0103">Bromodomain</keyword>
<comment type="caution">
    <text evidence="6">The sequence shown here is derived from an EMBL/GenBank/DDBJ whole genome shotgun (WGS) entry which is preliminary data.</text>
</comment>